<evidence type="ECO:0000313" key="1">
    <source>
        <dbReference type="EMBL" id="MCM2561785.1"/>
    </source>
</evidence>
<keyword evidence="2" id="KW-1185">Reference proteome</keyword>
<sequence>MSLKTLRRALWLRLQEIRGRELAHFAPHGVPVSVPRGVDDALTYMLAKGRPYEDEEAGMVKAHLQPGTPVIELGGCLGVVSALVRSRIGAEAPHIVVEANARLIPTLTGNATQGAAEGRAQVINAAVDYSGAQTIAFETGENAHVGRIGGNGGTRVEVPTVTLADLAERLGSDRFALICDIEGAELALFEHERADVLARIELLVLETHPKFYDRGAQRKAELMARLAELGLHVVEEKNDVLCLKPGS</sequence>
<keyword evidence="1" id="KW-0808">Transferase</keyword>
<proteinExistence type="predicted"/>
<evidence type="ECO:0000313" key="2">
    <source>
        <dbReference type="Proteomes" id="UP001203036"/>
    </source>
</evidence>
<dbReference type="EMBL" id="JAMQGO010000003">
    <property type="protein sequence ID" value="MCM2561785.1"/>
    <property type="molecule type" value="Genomic_DNA"/>
</dbReference>
<comment type="caution">
    <text evidence="1">The sequence shown here is derived from an EMBL/GenBank/DDBJ whole genome shotgun (WGS) entry which is preliminary data.</text>
</comment>
<accession>A0ACC5ZVB2</accession>
<reference evidence="1" key="1">
    <citation type="submission" date="2022-06" db="EMBL/GenBank/DDBJ databases">
        <title>Lutimaribacter sp. EGI FJ00013, a novel bacterium isolated from a salt lake sediment enrichment.</title>
        <authorList>
            <person name="Gao L."/>
            <person name="Fang B.-Z."/>
            <person name="Li W.-J."/>
        </authorList>
    </citation>
    <scope>NUCLEOTIDE SEQUENCE</scope>
    <source>
        <strain evidence="1">EGI FJ00013</strain>
    </source>
</reference>
<gene>
    <name evidence="1" type="ORF">M8744_06490</name>
</gene>
<keyword evidence="1" id="KW-0489">Methyltransferase</keyword>
<name>A0ACC5ZVB2_9RHOB</name>
<organism evidence="1 2">
    <name type="scientific">Lutimaribacter degradans</name>
    <dbReference type="NCBI Taxonomy" id="2945989"/>
    <lineage>
        <taxon>Bacteria</taxon>
        <taxon>Pseudomonadati</taxon>
        <taxon>Pseudomonadota</taxon>
        <taxon>Alphaproteobacteria</taxon>
        <taxon>Rhodobacterales</taxon>
        <taxon>Roseobacteraceae</taxon>
        <taxon>Lutimaribacter</taxon>
    </lineage>
</organism>
<dbReference type="Proteomes" id="UP001203036">
    <property type="component" value="Unassembled WGS sequence"/>
</dbReference>
<protein>
    <submittedName>
        <fullName evidence="1">FkbM family methyltransferase</fullName>
    </submittedName>
</protein>